<accession>A0A1I7Z0W2</accession>
<evidence type="ECO:0000313" key="4">
    <source>
        <dbReference type="WBParaSite" id="L893_g21705.t1"/>
    </source>
</evidence>
<keyword evidence="3" id="KW-1185">Reference proteome</keyword>
<dbReference type="AlphaFoldDB" id="A0A1I7Z0W2"/>
<feature type="chain" id="PRO_5009312827" evidence="2">
    <location>
        <begin position="21"/>
        <end position="139"/>
    </location>
</feature>
<proteinExistence type="predicted"/>
<feature type="compositionally biased region" description="Acidic residues" evidence="1">
    <location>
        <begin position="80"/>
        <end position="89"/>
    </location>
</feature>
<evidence type="ECO:0000256" key="2">
    <source>
        <dbReference type="SAM" id="SignalP"/>
    </source>
</evidence>
<protein>
    <submittedName>
        <fullName evidence="4">RxLR effector protein</fullName>
    </submittedName>
</protein>
<dbReference type="Proteomes" id="UP000095287">
    <property type="component" value="Unplaced"/>
</dbReference>
<organism evidence="3 4">
    <name type="scientific">Steinernema glaseri</name>
    <dbReference type="NCBI Taxonomy" id="37863"/>
    <lineage>
        <taxon>Eukaryota</taxon>
        <taxon>Metazoa</taxon>
        <taxon>Ecdysozoa</taxon>
        <taxon>Nematoda</taxon>
        <taxon>Chromadorea</taxon>
        <taxon>Rhabditida</taxon>
        <taxon>Tylenchina</taxon>
        <taxon>Panagrolaimomorpha</taxon>
        <taxon>Strongyloidoidea</taxon>
        <taxon>Steinernematidae</taxon>
        <taxon>Steinernema</taxon>
    </lineage>
</organism>
<sequence>MRVWSLFLLAVLVVAIFADSATVHRRVKRSNLGKIIDGVKGLGNVLGIRSDKIIAKGSNLLAKIGDRPIVNKIIGHIANSDDDEDGDNKEDEKPRKHKKSFSSYAEMSDEEWEELSEKERRKAMRKYPKLAKLHDAAAV</sequence>
<feature type="region of interest" description="Disordered" evidence="1">
    <location>
        <begin position="78"/>
        <end position="127"/>
    </location>
</feature>
<dbReference type="WBParaSite" id="L893_g21705.t1">
    <property type="protein sequence ID" value="L893_g21705.t1"/>
    <property type="gene ID" value="L893_g21705"/>
</dbReference>
<name>A0A1I7Z0W2_9BILA</name>
<evidence type="ECO:0000256" key="1">
    <source>
        <dbReference type="SAM" id="MobiDB-lite"/>
    </source>
</evidence>
<feature type="signal peptide" evidence="2">
    <location>
        <begin position="1"/>
        <end position="20"/>
    </location>
</feature>
<keyword evidence="2" id="KW-0732">Signal</keyword>
<reference evidence="4" key="1">
    <citation type="submission" date="2016-11" db="UniProtKB">
        <authorList>
            <consortium name="WormBaseParasite"/>
        </authorList>
    </citation>
    <scope>IDENTIFICATION</scope>
</reference>
<evidence type="ECO:0000313" key="3">
    <source>
        <dbReference type="Proteomes" id="UP000095287"/>
    </source>
</evidence>